<protein>
    <submittedName>
        <fullName evidence="6">TetR/AcrR family transcriptional regulator</fullName>
    </submittedName>
</protein>
<evidence type="ECO:0000256" key="3">
    <source>
        <dbReference type="ARBA" id="ARBA00023163"/>
    </source>
</evidence>
<gene>
    <name evidence="6" type="ORF">M2J83_08800</name>
</gene>
<dbReference type="PANTHER" id="PTHR47506:SF1">
    <property type="entry name" value="HTH-TYPE TRANSCRIPTIONAL REGULATOR YJDC"/>
    <property type="match status" value="1"/>
</dbReference>
<sequence>MSADKTAKTAEQRTLGRPRRFDRDSALLAAMRIFWAQGYEGTSIQDLVAAMGVNKPSLYATFGCKEALFQEAVQLYDRLEGRATTESLANAKTARDAVRVMLEANAHAYSTAEGPRGCMIVLSALLGTPDNQPVRAFLAQNRLEGERALQRRLARGVTDGDLSSSADIAQLAAFYTTVLEGLSIQARDGASPEKLKSIIEAAMQAWPADSKP</sequence>
<feature type="domain" description="HTH tetR-type" evidence="5">
    <location>
        <begin position="20"/>
        <end position="80"/>
    </location>
</feature>
<evidence type="ECO:0000259" key="5">
    <source>
        <dbReference type="PROSITE" id="PS50977"/>
    </source>
</evidence>
<proteinExistence type="predicted"/>
<dbReference type="InterPro" id="IPR011075">
    <property type="entry name" value="TetR_C"/>
</dbReference>
<dbReference type="Proteomes" id="UP001211866">
    <property type="component" value="Chromosome"/>
</dbReference>
<dbReference type="InterPro" id="IPR009057">
    <property type="entry name" value="Homeodomain-like_sf"/>
</dbReference>
<accession>A0ABY7N7M5</accession>
<evidence type="ECO:0000256" key="1">
    <source>
        <dbReference type="ARBA" id="ARBA00023015"/>
    </source>
</evidence>
<keyword evidence="1" id="KW-0805">Transcription regulation</keyword>
<keyword evidence="3" id="KW-0804">Transcription</keyword>
<keyword evidence="7" id="KW-1185">Reference proteome</keyword>
<evidence type="ECO:0000313" key="7">
    <source>
        <dbReference type="Proteomes" id="UP001211866"/>
    </source>
</evidence>
<reference evidence="6 7" key="1">
    <citation type="submission" date="2022-05" db="EMBL/GenBank/DDBJ databases">
        <title>Complete sequence of strain NY11312.</title>
        <authorList>
            <person name="Zhou D."/>
        </authorList>
    </citation>
    <scope>NUCLEOTIDE SEQUENCE [LARGE SCALE GENOMIC DNA]</scope>
    <source>
        <strain evidence="6 7">NY11312</strain>
    </source>
</reference>
<dbReference type="SUPFAM" id="SSF48498">
    <property type="entry name" value="Tetracyclin repressor-like, C-terminal domain"/>
    <property type="match status" value="1"/>
</dbReference>
<dbReference type="RefSeq" id="WP_252606398.1">
    <property type="nucleotide sequence ID" value="NZ_CP071957.1"/>
</dbReference>
<name>A0ABY7N7M5_ALCFA</name>
<dbReference type="InterPro" id="IPR036271">
    <property type="entry name" value="Tet_transcr_reg_TetR-rel_C_sf"/>
</dbReference>
<dbReference type="Pfam" id="PF00440">
    <property type="entry name" value="TetR_N"/>
    <property type="match status" value="1"/>
</dbReference>
<dbReference type="Gene3D" id="1.10.357.10">
    <property type="entry name" value="Tetracycline Repressor, domain 2"/>
    <property type="match status" value="1"/>
</dbReference>
<evidence type="ECO:0000256" key="2">
    <source>
        <dbReference type="ARBA" id="ARBA00023125"/>
    </source>
</evidence>
<dbReference type="EMBL" id="CP096916">
    <property type="protein sequence ID" value="WBM39891.1"/>
    <property type="molecule type" value="Genomic_DNA"/>
</dbReference>
<dbReference type="SUPFAM" id="SSF46689">
    <property type="entry name" value="Homeodomain-like"/>
    <property type="match status" value="1"/>
</dbReference>
<dbReference type="PROSITE" id="PS50977">
    <property type="entry name" value="HTH_TETR_2"/>
    <property type="match status" value="1"/>
</dbReference>
<feature type="DNA-binding region" description="H-T-H motif" evidence="4">
    <location>
        <begin position="43"/>
        <end position="62"/>
    </location>
</feature>
<dbReference type="InterPro" id="IPR001647">
    <property type="entry name" value="HTH_TetR"/>
</dbReference>
<evidence type="ECO:0000256" key="4">
    <source>
        <dbReference type="PROSITE-ProRule" id="PRU00335"/>
    </source>
</evidence>
<dbReference type="Pfam" id="PF16925">
    <property type="entry name" value="TetR_C_13"/>
    <property type="match status" value="1"/>
</dbReference>
<evidence type="ECO:0000313" key="6">
    <source>
        <dbReference type="EMBL" id="WBM39891.1"/>
    </source>
</evidence>
<dbReference type="Gene3D" id="1.10.10.60">
    <property type="entry name" value="Homeodomain-like"/>
    <property type="match status" value="1"/>
</dbReference>
<dbReference type="PANTHER" id="PTHR47506">
    <property type="entry name" value="TRANSCRIPTIONAL REGULATORY PROTEIN"/>
    <property type="match status" value="1"/>
</dbReference>
<keyword evidence="2 4" id="KW-0238">DNA-binding</keyword>
<organism evidence="6 7">
    <name type="scientific">Alcaligenes faecalis</name>
    <dbReference type="NCBI Taxonomy" id="511"/>
    <lineage>
        <taxon>Bacteria</taxon>
        <taxon>Pseudomonadati</taxon>
        <taxon>Pseudomonadota</taxon>
        <taxon>Betaproteobacteria</taxon>
        <taxon>Burkholderiales</taxon>
        <taxon>Alcaligenaceae</taxon>
        <taxon>Alcaligenes</taxon>
    </lineage>
</organism>